<sequence length="100" mass="11955">MGFEIIWTPKALNTFGKRINYLEKHWTEKELVRFTSRVNDYLLILKEQPLMFRQSYKVKHTHIGVIIKEVSLIYRVKPRNKIIELIAFIDNRQNPKSTPA</sequence>
<dbReference type="RefSeq" id="WP_191163586.1">
    <property type="nucleotide sequence ID" value="NZ_JACWMX010000004.1"/>
</dbReference>
<organism evidence="2 3">
    <name type="scientific">Mucilaginibacter glaciei</name>
    <dbReference type="NCBI Taxonomy" id="2772109"/>
    <lineage>
        <taxon>Bacteria</taxon>
        <taxon>Pseudomonadati</taxon>
        <taxon>Bacteroidota</taxon>
        <taxon>Sphingobacteriia</taxon>
        <taxon>Sphingobacteriales</taxon>
        <taxon>Sphingobacteriaceae</taxon>
        <taxon>Mucilaginibacter</taxon>
    </lineage>
</organism>
<dbReference type="Proteomes" id="UP000619078">
    <property type="component" value="Unassembled WGS sequence"/>
</dbReference>
<dbReference type="Gene3D" id="3.30.2310.20">
    <property type="entry name" value="RelE-like"/>
    <property type="match status" value="1"/>
</dbReference>
<comment type="caution">
    <text evidence="2">The sequence shown here is derived from an EMBL/GenBank/DDBJ whole genome shotgun (WGS) entry which is preliminary data.</text>
</comment>
<keyword evidence="3" id="KW-1185">Reference proteome</keyword>
<evidence type="ECO:0000313" key="2">
    <source>
        <dbReference type="EMBL" id="MBD1393854.1"/>
    </source>
</evidence>
<dbReference type="Pfam" id="PF05016">
    <property type="entry name" value="ParE_toxin"/>
    <property type="match status" value="1"/>
</dbReference>
<name>A0A926NKQ6_9SPHI</name>
<accession>A0A926NKQ6</accession>
<protein>
    <submittedName>
        <fullName evidence="2">Type II toxin-antitoxin system RelE/ParE family toxin</fullName>
    </submittedName>
</protein>
<proteinExistence type="predicted"/>
<evidence type="ECO:0000256" key="1">
    <source>
        <dbReference type="ARBA" id="ARBA00022649"/>
    </source>
</evidence>
<keyword evidence="1" id="KW-1277">Toxin-antitoxin system</keyword>
<gene>
    <name evidence="2" type="ORF">IDJ76_12165</name>
</gene>
<evidence type="ECO:0000313" key="3">
    <source>
        <dbReference type="Proteomes" id="UP000619078"/>
    </source>
</evidence>
<dbReference type="AlphaFoldDB" id="A0A926NKQ6"/>
<dbReference type="EMBL" id="JACWMX010000004">
    <property type="protein sequence ID" value="MBD1393854.1"/>
    <property type="molecule type" value="Genomic_DNA"/>
</dbReference>
<reference evidence="2" key="1">
    <citation type="submission" date="2020-09" db="EMBL/GenBank/DDBJ databases">
        <title>Novel species of Mucilaginibacter isolated from a glacier on the Tibetan Plateau.</title>
        <authorList>
            <person name="Liu Q."/>
            <person name="Xin Y.-H."/>
        </authorList>
    </citation>
    <scope>NUCLEOTIDE SEQUENCE</scope>
    <source>
        <strain evidence="2">ZB1P21</strain>
    </source>
</reference>
<dbReference type="InterPro" id="IPR035093">
    <property type="entry name" value="RelE/ParE_toxin_dom_sf"/>
</dbReference>
<dbReference type="InterPro" id="IPR007712">
    <property type="entry name" value="RelE/ParE_toxin"/>
</dbReference>